<sequence>MERKSVLSLQRSSLGTSWLRAKTNPTSSDDSTSRTPRLFDLKCQGIWIERPSSTTPLTAQSVSANNDCTIFKRKFLISEMTSLQGFEGFCDFKRDERHSSTTPRAQSVSGSSDDEDRTKSKRNTLISEM</sequence>
<feature type="region of interest" description="Disordered" evidence="1">
    <location>
        <begin position="97"/>
        <end position="129"/>
    </location>
</feature>
<evidence type="ECO:0000256" key="1">
    <source>
        <dbReference type="SAM" id="MobiDB-lite"/>
    </source>
</evidence>
<gene>
    <name evidence="2" type="primary">Cnig_chr_I.g2570</name>
    <name evidence="2" type="ORF">B9Z55_002570</name>
</gene>
<evidence type="ECO:0000313" key="3">
    <source>
        <dbReference type="Proteomes" id="UP000230233"/>
    </source>
</evidence>
<name>A0A2G5VL15_9PELO</name>
<protein>
    <submittedName>
        <fullName evidence="2">Uncharacterized protein</fullName>
    </submittedName>
</protein>
<dbReference type="AlphaFoldDB" id="A0A2G5VL15"/>
<feature type="compositionally biased region" description="Polar residues" evidence="1">
    <location>
        <begin position="100"/>
        <end position="111"/>
    </location>
</feature>
<accession>A0A2G5VL15</accession>
<evidence type="ECO:0000313" key="2">
    <source>
        <dbReference type="EMBL" id="PIC52479.1"/>
    </source>
</evidence>
<proteinExistence type="predicted"/>
<comment type="caution">
    <text evidence="2">The sequence shown here is derived from an EMBL/GenBank/DDBJ whole genome shotgun (WGS) entry which is preliminary data.</text>
</comment>
<organism evidence="2 3">
    <name type="scientific">Caenorhabditis nigoni</name>
    <dbReference type="NCBI Taxonomy" id="1611254"/>
    <lineage>
        <taxon>Eukaryota</taxon>
        <taxon>Metazoa</taxon>
        <taxon>Ecdysozoa</taxon>
        <taxon>Nematoda</taxon>
        <taxon>Chromadorea</taxon>
        <taxon>Rhabditida</taxon>
        <taxon>Rhabditina</taxon>
        <taxon>Rhabditomorpha</taxon>
        <taxon>Rhabditoidea</taxon>
        <taxon>Rhabditidae</taxon>
        <taxon>Peloderinae</taxon>
        <taxon>Caenorhabditis</taxon>
    </lineage>
</organism>
<reference evidence="3" key="1">
    <citation type="submission" date="2017-10" db="EMBL/GenBank/DDBJ databases">
        <title>Rapid genome shrinkage in a self-fertile nematode reveals novel sperm competition proteins.</title>
        <authorList>
            <person name="Yin D."/>
            <person name="Schwarz E.M."/>
            <person name="Thomas C.G."/>
            <person name="Felde R.L."/>
            <person name="Korf I.F."/>
            <person name="Cutter A.D."/>
            <person name="Schartner C.M."/>
            <person name="Ralston E.J."/>
            <person name="Meyer B.J."/>
            <person name="Haag E.S."/>
        </authorList>
    </citation>
    <scope>NUCLEOTIDE SEQUENCE [LARGE SCALE GENOMIC DNA]</scope>
    <source>
        <strain evidence="3">JU1422</strain>
    </source>
</reference>
<keyword evidence="3" id="KW-1185">Reference proteome</keyword>
<dbReference type="Proteomes" id="UP000230233">
    <property type="component" value="Chromosome I"/>
</dbReference>
<dbReference type="EMBL" id="PDUG01000001">
    <property type="protein sequence ID" value="PIC52479.1"/>
    <property type="molecule type" value="Genomic_DNA"/>
</dbReference>